<keyword evidence="3" id="KW-1185">Reference proteome</keyword>
<accession>A0A9W6JM61</accession>
<dbReference type="AlphaFoldDB" id="A0A9W6JM61"/>
<dbReference type="Proteomes" id="UP001143364">
    <property type="component" value="Unassembled WGS sequence"/>
</dbReference>
<proteinExistence type="predicted"/>
<feature type="region of interest" description="Disordered" evidence="1">
    <location>
        <begin position="1"/>
        <end position="23"/>
    </location>
</feature>
<gene>
    <name evidence="2" type="ORF">GCM10008171_32920</name>
</gene>
<comment type="caution">
    <text evidence="2">The sequence shown here is derived from an EMBL/GenBank/DDBJ whole genome shotgun (WGS) entry which is preliminary data.</text>
</comment>
<dbReference type="EMBL" id="BSFK01000016">
    <property type="protein sequence ID" value="GLK78038.1"/>
    <property type="molecule type" value="Genomic_DNA"/>
</dbReference>
<name>A0A9W6JM61_9HYPH</name>
<evidence type="ECO:0000313" key="3">
    <source>
        <dbReference type="Proteomes" id="UP001143364"/>
    </source>
</evidence>
<protein>
    <submittedName>
        <fullName evidence="2">Uncharacterized protein</fullName>
    </submittedName>
</protein>
<reference evidence="2" key="2">
    <citation type="submission" date="2023-01" db="EMBL/GenBank/DDBJ databases">
        <authorList>
            <person name="Sun Q."/>
            <person name="Evtushenko L."/>
        </authorList>
    </citation>
    <scope>NUCLEOTIDE SEQUENCE</scope>
    <source>
        <strain evidence="2">VKM B-2555</strain>
    </source>
</reference>
<evidence type="ECO:0000256" key="1">
    <source>
        <dbReference type="SAM" id="MobiDB-lite"/>
    </source>
</evidence>
<organism evidence="2 3">
    <name type="scientific">Methylopila jiangsuensis</name>
    <dbReference type="NCBI Taxonomy" id="586230"/>
    <lineage>
        <taxon>Bacteria</taxon>
        <taxon>Pseudomonadati</taxon>
        <taxon>Pseudomonadota</taxon>
        <taxon>Alphaproteobacteria</taxon>
        <taxon>Hyphomicrobiales</taxon>
        <taxon>Methylopilaceae</taxon>
        <taxon>Methylopila</taxon>
    </lineage>
</organism>
<sequence>MPTYTNTTRQSLDFVTGGTPDKPEITSFRAGETKEASLNADHPSVVGALQAGALVEVVETAPEIPNVRRAKADLVPQS</sequence>
<dbReference type="RefSeq" id="WP_271205858.1">
    <property type="nucleotide sequence ID" value="NZ_BSFK01000016.1"/>
</dbReference>
<reference evidence="2" key="1">
    <citation type="journal article" date="2014" name="Int. J. Syst. Evol. Microbiol.">
        <title>Complete genome sequence of Corynebacterium casei LMG S-19264T (=DSM 44701T), isolated from a smear-ripened cheese.</title>
        <authorList>
            <consortium name="US DOE Joint Genome Institute (JGI-PGF)"/>
            <person name="Walter F."/>
            <person name="Albersmeier A."/>
            <person name="Kalinowski J."/>
            <person name="Ruckert C."/>
        </authorList>
    </citation>
    <scope>NUCLEOTIDE SEQUENCE</scope>
    <source>
        <strain evidence="2">VKM B-2555</strain>
    </source>
</reference>
<evidence type="ECO:0000313" key="2">
    <source>
        <dbReference type="EMBL" id="GLK78038.1"/>
    </source>
</evidence>
<feature type="compositionally biased region" description="Polar residues" evidence="1">
    <location>
        <begin position="1"/>
        <end position="13"/>
    </location>
</feature>